<evidence type="ECO:0000256" key="1">
    <source>
        <dbReference type="SAM" id="MobiDB-lite"/>
    </source>
</evidence>
<reference evidence="2 3" key="1">
    <citation type="journal article" date="2010" name="Nature">
        <title>Genome sequencing and analysis of the model grass Brachypodium distachyon.</title>
        <authorList>
            <consortium name="International Brachypodium Initiative"/>
        </authorList>
    </citation>
    <scope>NUCLEOTIDE SEQUENCE [LARGE SCALE GENOMIC DNA]</scope>
    <source>
        <strain evidence="2 3">Bd21</strain>
    </source>
</reference>
<reference evidence="2" key="2">
    <citation type="submission" date="2017-06" db="EMBL/GenBank/DDBJ databases">
        <title>WGS assembly of Brachypodium distachyon.</title>
        <authorList>
            <consortium name="The International Brachypodium Initiative"/>
            <person name="Lucas S."/>
            <person name="Harmon-Smith M."/>
            <person name="Lail K."/>
            <person name="Tice H."/>
            <person name="Grimwood J."/>
            <person name="Bruce D."/>
            <person name="Barry K."/>
            <person name="Shu S."/>
            <person name="Lindquist E."/>
            <person name="Wang M."/>
            <person name="Pitluck S."/>
            <person name="Vogel J.P."/>
            <person name="Garvin D.F."/>
            <person name="Mockler T.C."/>
            <person name="Schmutz J."/>
            <person name="Rokhsar D."/>
            <person name="Bevan M.W."/>
        </authorList>
    </citation>
    <scope>NUCLEOTIDE SEQUENCE</scope>
    <source>
        <strain evidence="2">Bd21</strain>
    </source>
</reference>
<feature type="region of interest" description="Disordered" evidence="1">
    <location>
        <begin position="524"/>
        <end position="576"/>
    </location>
</feature>
<dbReference type="EnsemblPlants" id="PNT71699">
    <property type="protein sequence ID" value="PNT71699"/>
    <property type="gene ID" value="BRADI_2g33977v3"/>
</dbReference>
<name>A0A2K2DBQ5_BRADI</name>
<accession>A0A2K2DBQ5</accession>
<dbReference type="AlphaFoldDB" id="A0A2K2DBQ5"/>
<evidence type="ECO:0000313" key="3">
    <source>
        <dbReference type="EnsemblPlants" id="PNT71699"/>
    </source>
</evidence>
<gene>
    <name evidence="2" type="ORF">BRADI_2g33977v3</name>
</gene>
<dbReference type="FunCoup" id="A0A2K2DBQ5">
    <property type="interactions" value="1"/>
</dbReference>
<dbReference type="Proteomes" id="UP000008810">
    <property type="component" value="Chromosome 2"/>
</dbReference>
<dbReference type="InParanoid" id="A0A2K2DBQ5"/>
<organism evidence="2">
    <name type="scientific">Brachypodium distachyon</name>
    <name type="common">Purple false brome</name>
    <name type="synonym">Trachynia distachya</name>
    <dbReference type="NCBI Taxonomy" id="15368"/>
    <lineage>
        <taxon>Eukaryota</taxon>
        <taxon>Viridiplantae</taxon>
        <taxon>Streptophyta</taxon>
        <taxon>Embryophyta</taxon>
        <taxon>Tracheophyta</taxon>
        <taxon>Spermatophyta</taxon>
        <taxon>Magnoliopsida</taxon>
        <taxon>Liliopsida</taxon>
        <taxon>Poales</taxon>
        <taxon>Poaceae</taxon>
        <taxon>BOP clade</taxon>
        <taxon>Pooideae</taxon>
        <taxon>Stipodae</taxon>
        <taxon>Brachypodieae</taxon>
        <taxon>Brachypodium</taxon>
    </lineage>
</organism>
<sequence length="576" mass="61627">MQARAATAGILKNFRSGTRSLSSVTMGSGYWSSAWRSSRKAGGLAAAPARLGDARARHISLASWAEVERLVFLGGSGQGEGYRGGSILRLSTNSLAVGWNVGASAGISAGGTSLERSPSVETWVRRGGLMKVTGDPSGGRSLPQHKGIGFGRHVQRGTELALICGHAVGRDALRDKARAWLVRPGLDEDARGDVVQVRERHDVGRRAPAVVHLGEAQPGPVGDEQRPVVGGDLVRPLLPFLDDLDDVGHGGRGHLTGRGGDAHDVVAVAVESRAPGREARVEERPRVHGEGEMDGGFLVEARGACPALPRLGDEHLERRAPGPARGRRELGLEVVDVVRGDVDGEVLEPLGAGGLREAAHERAGRVRDGVAAPRRGHRDAARPARQLPHRAHELRRPWPVRHRSRTQYLDEQDELALFLVGGLGARVGEQLVLVDGERVLQIVDVLQPTPDGGLDEPDPTVAAVHLQLAGIGHGEAAGQRVVVDKRPRQGPLHGPGGGIPFPGHVGLEHVQRLDESHLGRVAVEPRQAERALRRRPRRRDQALREPLYGHGLGRRRRRHVERAERDSGGAPFGGLA</sequence>
<evidence type="ECO:0000313" key="2">
    <source>
        <dbReference type="EMBL" id="PNT71699.1"/>
    </source>
</evidence>
<reference evidence="3" key="3">
    <citation type="submission" date="2018-08" db="UniProtKB">
        <authorList>
            <consortium name="EnsemblPlants"/>
        </authorList>
    </citation>
    <scope>IDENTIFICATION</scope>
    <source>
        <strain evidence="3">cv. Bd21</strain>
    </source>
</reference>
<evidence type="ECO:0000313" key="4">
    <source>
        <dbReference type="Proteomes" id="UP000008810"/>
    </source>
</evidence>
<keyword evidence="4" id="KW-1185">Reference proteome</keyword>
<proteinExistence type="predicted"/>
<dbReference type="EMBL" id="CM000881">
    <property type="protein sequence ID" value="PNT71699.1"/>
    <property type="molecule type" value="Genomic_DNA"/>
</dbReference>
<protein>
    <submittedName>
        <fullName evidence="2 3">Uncharacterized protein</fullName>
    </submittedName>
</protein>
<dbReference type="Gramene" id="PNT71699">
    <property type="protein sequence ID" value="PNT71699"/>
    <property type="gene ID" value="BRADI_2g33977v3"/>
</dbReference>
<dbReference type="OrthoDB" id="10675768at2759"/>